<evidence type="ECO:0008006" key="3">
    <source>
        <dbReference type="Google" id="ProtNLM"/>
    </source>
</evidence>
<dbReference type="RefSeq" id="WP_171707675.1">
    <property type="nucleotide sequence ID" value="NZ_JAAVLW010000001.1"/>
</dbReference>
<evidence type="ECO:0000313" key="2">
    <source>
        <dbReference type="Proteomes" id="UP000528734"/>
    </source>
</evidence>
<protein>
    <recommendedName>
        <fullName evidence="3">Helicase ATP-binding domain-containing protein</fullName>
    </recommendedName>
</protein>
<dbReference type="EMBL" id="JAAVLW010000001">
    <property type="protein sequence ID" value="NOJ44730.1"/>
    <property type="molecule type" value="Genomic_DNA"/>
</dbReference>
<dbReference type="Proteomes" id="UP000528734">
    <property type="component" value="Unassembled WGS sequence"/>
</dbReference>
<reference evidence="1 2" key="1">
    <citation type="submission" date="2020-03" db="EMBL/GenBank/DDBJ databases">
        <title>Bradyrhizobium diversity isolated from nodules of Muelleranthus trifoliolatus.</title>
        <authorList>
            <person name="Klepa M."/>
            <person name="Helene L."/>
            <person name="Hungria M."/>
        </authorList>
    </citation>
    <scope>NUCLEOTIDE SEQUENCE [LARGE SCALE GENOMIC DNA]</scope>
    <source>
        <strain evidence="1 2">WSM 1744</strain>
    </source>
</reference>
<dbReference type="Gene3D" id="3.40.50.300">
    <property type="entry name" value="P-loop containing nucleotide triphosphate hydrolases"/>
    <property type="match status" value="1"/>
</dbReference>
<evidence type="ECO:0000313" key="1">
    <source>
        <dbReference type="EMBL" id="NOJ44730.1"/>
    </source>
</evidence>
<organism evidence="1 2">
    <name type="scientific">Bradyrhizobium archetypum</name>
    <dbReference type="NCBI Taxonomy" id="2721160"/>
    <lineage>
        <taxon>Bacteria</taxon>
        <taxon>Pseudomonadati</taxon>
        <taxon>Pseudomonadota</taxon>
        <taxon>Alphaproteobacteria</taxon>
        <taxon>Hyphomicrobiales</taxon>
        <taxon>Nitrobacteraceae</taxon>
        <taxon>Bradyrhizobium</taxon>
    </lineage>
</organism>
<sequence length="650" mass="72186">MTAYIGLHEQYALVPPQTFVERFTQRWTEEFDMPASEPLRKLWRTMANTYQQSIMSTAQGQPSRWRVLQPPTGSGKTMGAVVYSGLQAEHNASAAPCAKPVGIMIVARLKAQADEVVSDINAYVGRQVAVADHTDHRATRERLWASDVVVITHAAYTSAKKTLSGFSAGRWHDLTHWRGGRRLLTIVDEALANVVEHSQLKLDELSRTIGHITQEMRLSHPTEVKALEILRESMLSHAAANDRFGVGTALAWEAGSSPAIADLTALRADMRNLRYDKINGKDDENERQRLAQRFDKTLASAEALLDQYAFMTLQGVQHSLNSSALTVPLELPGPVVLDATAGVDLMYDLMEDRADIIPTPKGVRDYSNVTLHVARTERIGKSAMEELAGPRFAALQADISSRLSPERKVLFCVHKNVEHLVPTHADLGVAEAQAAHWGAVDGTNAFKDFDTAVIFGLPFRDHVWGTGVFFALQGVQCDDWHDNPTWKQHENVRELLQRRHLAASIIQAVGRVRLRKVIDEQGRCASTDVFIVLPKGERGTEILEYIRQELPNVSVQSWAFEPDGPKVRVKLSGLPQERLVTFMSNRNPGRTSMSVIGREFGLKPQQRKDLQKVLRDENHPTTLALRTAGVIYGSEGKGRGAKSFLMKSAA</sequence>
<accession>A0A7Y4M0C8</accession>
<gene>
    <name evidence="1" type="ORF">HCN50_00365</name>
</gene>
<dbReference type="AlphaFoldDB" id="A0A7Y4M0C8"/>
<dbReference type="InterPro" id="IPR027417">
    <property type="entry name" value="P-loop_NTPase"/>
</dbReference>
<keyword evidence="2" id="KW-1185">Reference proteome</keyword>
<dbReference type="SUPFAM" id="SSF52540">
    <property type="entry name" value="P-loop containing nucleoside triphosphate hydrolases"/>
    <property type="match status" value="1"/>
</dbReference>
<name>A0A7Y4M0C8_9BRAD</name>
<comment type="caution">
    <text evidence="1">The sequence shown here is derived from an EMBL/GenBank/DDBJ whole genome shotgun (WGS) entry which is preliminary data.</text>
</comment>
<proteinExistence type="predicted"/>